<dbReference type="GO" id="GO:0009401">
    <property type="term" value="P:phosphoenolpyruvate-dependent sugar phosphotransferase system"/>
    <property type="evidence" value="ECO:0007669"/>
    <property type="project" value="UniProtKB-KW"/>
</dbReference>
<evidence type="ECO:0000256" key="3">
    <source>
        <dbReference type="ARBA" id="ARBA00022597"/>
    </source>
</evidence>
<evidence type="ECO:0000313" key="13">
    <source>
        <dbReference type="Proteomes" id="UP000470213"/>
    </source>
</evidence>
<keyword evidence="3 12" id="KW-0762">Sugar transport</keyword>
<evidence type="ECO:0000256" key="1">
    <source>
        <dbReference type="ARBA" id="ARBA00004496"/>
    </source>
</evidence>
<dbReference type="EMBL" id="JAAAWN010000034">
    <property type="protein sequence ID" value="NDV93011.1"/>
    <property type="molecule type" value="Genomic_DNA"/>
</dbReference>
<dbReference type="PROSITE" id="PS51257">
    <property type="entry name" value="PROKAR_LIPOPROTEIN"/>
    <property type="match status" value="1"/>
</dbReference>
<keyword evidence="2" id="KW-0813">Transport</keyword>
<organism evidence="12 13">
    <name type="scientific">Alteromonas profundi</name>
    <dbReference type="NCBI Taxonomy" id="2696062"/>
    <lineage>
        <taxon>Bacteria</taxon>
        <taxon>Pseudomonadati</taxon>
        <taxon>Pseudomonadota</taxon>
        <taxon>Gammaproteobacteria</taxon>
        <taxon>Alteromonadales</taxon>
        <taxon>Alteromonadaceae</taxon>
        <taxon>Alteromonas/Salinimonas group</taxon>
        <taxon>Alteromonas</taxon>
    </lineage>
</organism>
<evidence type="ECO:0000256" key="2">
    <source>
        <dbReference type="ARBA" id="ARBA00022448"/>
    </source>
</evidence>
<keyword evidence="13" id="KW-1185">Reference proteome</keyword>
<evidence type="ECO:0000256" key="9">
    <source>
        <dbReference type="ARBA" id="ARBA00042526"/>
    </source>
</evidence>
<dbReference type="InterPro" id="IPR001127">
    <property type="entry name" value="PTS_EIIA_1_perm"/>
</dbReference>
<evidence type="ECO:0000256" key="6">
    <source>
        <dbReference type="ARBA" id="ARBA00022777"/>
    </source>
</evidence>
<evidence type="ECO:0000256" key="7">
    <source>
        <dbReference type="ARBA" id="ARBA00039163"/>
    </source>
</evidence>
<dbReference type="GO" id="GO:0016301">
    <property type="term" value="F:kinase activity"/>
    <property type="evidence" value="ECO:0007669"/>
    <property type="project" value="UniProtKB-KW"/>
</dbReference>
<dbReference type="InterPro" id="IPR011055">
    <property type="entry name" value="Dup_hybrid_motif"/>
</dbReference>
<evidence type="ECO:0000259" key="11">
    <source>
        <dbReference type="PROSITE" id="PS51093"/>
    </source>
</evidence>
<evidence type="ECO:0000313" key="12">
    <source>
        <dbReference type="EMBL" id="NDV93011.1"/>
    </source>
</evidence>
<dbReference type="Pfam" id="PF00358">
    <property type="entry name" value="PTS_EIIA_1"/>
    <property type="match status" value="1"/>
</dbReference>
<accession>A0A7X5LP75</accession>
<comment type="caution">
    <text evidence="12">The sequence shown here is derived from an EMBL/GenBank/DDBJ whole genome shotgun (WGS) entry which is preliminary data.</text>
</comment>
<evidence type="ECO:0000256" key="8">
    <source>
        <dbReference type="ARBA" id="ARBA00042296"/>
    </source>
</evidence>
<dbReference type="Gene3D" id="2.70.70.10">
    <property type="entry name" value="Glucose Permease (Domain IIA)"/>
    <property type="match status" value="1"/>
</dbReference>
<dbReference type="GO" id="GO:0005737">
    <property type="term" value="C:cytoplasm"/>
    <property type="evidence" value="ECO:0007669"/>
    <property type="project" value="UniProtKB-SubCell"/>
</dbReference>
<protein>
    <recommendedName>
        <fullName evidence="7">PTS system glucose-specific EIIA component</fullName>
    </recommendedName>
    <alternativeName>
        <fullName evidence="10">EIIA-Glc</fullName>
    </alternativeName>
    <alternativeName>
        <fullName evidence="9">EIII-Glc</fullName>
    </alternativeName>
    <alternativeName>
        <fullName evidence="8">Glucose-specific phosphotransferase enzyme IIA component</fullName>
    </alternativeName>
</protein>
<dbReference type="RefSeq" id="WP_163088284.1">
    <property type="nucleotide sequence ID" value="NZ_JAAAWN010000034.1"/>
</dbReference>
<feature type="domain" description="PTS EIIA type-1" evidence="11">
    <location>
        <begin position="36"/>
        <end position="140"/>
    </location>
</feature>
<name>A0A7X5LP75_9ALTE</name>
<sequence>MVNEKLLFEQPEQFKKAIAIPAMVSGQCHALAGCSDPLYAQGVWGPGVGVITHDSKVCAPFDGVVVAVDPLNYSVTVKSRFGLKCAIKYGESTSHLYGEKFTCALHPGSEFKKNAVLFSVNSVWLKQQGIANICIMTVLNAHALIGVHPTQQRVVTVGQDSLFTLYI</sequence>
<evidence type="ECO:0000256" key="4">
    <source>
        <dbReference type="ARBA" id="ARBA00022679"/>
    </source>
</evidence>
<reference evidence="12 13" key="1">
    <citation type="submission" date="2020-01" db="EMBL/GenBank/DDBJ databases">
        <authorList>
            <person name="Chen J."/>
            <person name="Zhu S."/>
            <person name="Yang J."/>
        </authorList>
    </citation>
    <scope>NUCLEOTIDE SEQUENCE [LARGE SCALE GENOMIC DNA]</scope>
    <source>
        <strain evidence="12 13">345S023</strain>
    </source>
</reference>
<comment type="subcellular location">
    <subcellularLocation>
        <location evidence="1">Cytoplasm</location>
    </subcellularLocation>
</comment>
<gene>
    <name evidence="12" type="ORF">GTH32_17725</name>
</gene>
<keyword evidence="4" id="KW-0808">Transferase</keyword>
<dbReference type="PANTHER" id="PTHR45008">
    <property type="entry name" value="PTS SYSTEM GLUCOSE-SPECIFIC EIIA COMPONENT"/>
    <property type="match status" value="1"/>
</dbReference>
<evidence type="ECO:0000256" key="10">
    <source>
        <dbReference type="ARBA" id="ARBA00042873"/>
    </source>
</evidence>
<dbReference type="PROSITE" id="PS51093">
    <property type="entry name" value="PTS_EIIA_TYPE_1"/>
    <property type="match status" value="1"/>
</dbReference>
<dbReference type="Proteomes" id="UP000470213">
    <property type="component" value="Unassembled WGS sequence"/>
</dbReference>
<dbReference type="SUPFAM" id="SSF51261">
    <property type="entry name" value="Duplicated hybrid motif"/>
    <property type="match status" value="1"/>
</dbReference>
<proteinExistence type="predicted"/>
<dbReference type="InterPro" id="IPR050890">
    <property type="entry name" value="PTS_EIIA_component"/>
</dbReference>
<evidence type="ECO:0000256" key="5">
    <source>
        <dbReference type="ARBA" id="ARBA00022683"/>
    </source>
</evidence>
<dbReference type="AlphaFoldDB" id="A0A7X5LP75"/>
<keyword evidence="5" id="KW-0598">Phosphotransferase system</keyword>
<keyword evidence="6" id="KW-0418">Kinase</keyword>
<dbReference type="PANTHER" id="PTHR45008:SF1">
    <property type="entry name" value="PTS SYSTEM GLUCOSE-SPECIFIC EIIA COMPONENT"/>
    <property type="match status" value="1"/>
</dbReference>